<keyword evidence="1" id="KW-0472">Membrane</keyword>
<evidence type="ECO:0008006" key="4">
    <source>
        <dbReference type="Google" id="ProtNLM"/>
    </source>
</evidence>
<comment type="caution">
    <text evidence="2">The sequence shown here is derived from an EMBL/GenBank/DDBJ whole genome shotgun (WGS) entry which is preliminary data.</text>
</comment>
<keyword evidence="3" id="KW-1185">Reference proteome</keyword>
<feature type="transmembrane region" description="Helical" evidence="1">
    <location>
        <begin position="69"/>
        <end position="87"/>
    </location>
</feature>
<reference evidence="2 3" key="1">
    <citation type="submission" date="2022-10" db="EMBL/GenBank/DDBJ databases">
        <title>Draft genome sequence of Streptomyces sp. YSPA8.</title>
        <authorList>
            <person name="Moriuchi R."/>
            <person name="Dohra H."/>
            <person name="Yamamura H."/>
            <person name="Kodani S."/>
        </authorList>
    </citation>
    <scope>NUCLEOTIDE SEQUENCE [LARGE SCALE GENOMIC DNA]</scope>
    <source>
        <strain evidence="2 3">YSPA8</strain>
    </source>
</reference>
<dbReference type="EMBL" id="BSBI01000013">
    <property type="protein sequence ID" value="GLF98161.1"/>
    <property type="molecule type" value="Genomic_DNA"/>
</dbReference>
<dbReference type="Proteomes" id="UP001291653">
    <property type="component" value="Unassembled WGS sequence"/>
</dbReference>
<evidence type="ECO:0000313" key="2">
    <source>
        <dbReference type="EMBL" id="GLF98161.1"/>
    </source>
</evidence>
<accession>A0ABQ5P6E0</accession>
<protein>
    <recommendedName>
        <fullName evidence="4">ABC transporter ATP-binding protein</fullName>
    </recommendedName>
</protein>
<name>A0ABQ5P6E0_9ACTN</name>
<organism evidence="2 3">
    <name type="scientific">Streptomyces yaizuensis</name>
    <dbReference type="NCBI Taxonomy" id="2989713"/>
    <lineage>
        <taxon>Bacteria</taxon>
        <taxon>Bacillati</taxon>
        <taxon>Actinomycetota</taxon>
        <taxon>Actinomycetes</taxon>
        <taxon>Kitasatosporales</taxon>
        <taxon>Streptomycetaceae</taxon>
        <taxon>Streptomyces</taxon>
    </lineage>
</organism>
<proteinExistence type="predicted"/>
<evidence type="ECO:0000256" key="1">
    <source>
        <dbReference type="SAM" id="Phobius"/>
    </source>
</evidence>
<keyword evidence="1" id="KW-0812">Transmembrane</keyword>
<keyword evidence="1" id="KW-1133">Transmembrane helix</keyword>
<sequence>MTGRAVAAELPGLVAQAVRLAWRTDRCAMLAVAAGQAVAAAATAVALLATAAVLTQLLVDWPWRVSADAAWPAISVMLMALAVRYTAASAARMAAARIGPRCVTEASYAVVAGANTLELSAMVWPGGPARYRGRAAAC</sequence>
<feature type="transmembrane region" description="Helical" evidence="1">
    <location>
        <begin position="27"/>
        <end position="49"/>
    </location>
</feature>
<evidence type="ECO:0000313" key="3">
    <source>
        <dbReference type="Proteomes" id="UP001291653"/>
    </source>
</evidence>
<gene>
    <name evidence="2" type="ORF">SYYSPA8_27710</name>
</gene>